<keyword evidence="5 7" id="KW-0391">Immunity</keyword>
<keyword evidence="3 7" id="KW-0399">Innate immunity</keyword>
<evidence type="ECO:0000256" key="4">
    <source>
        <dbReference type="ARBA" id="ARBA00022729"/>
    </source>
</evidence>
<feature type="signal peptide" evidence="9">
    <location>
        <begin position="1"/>
        <end position="21"/>
    </location>
</feature>
<dbReference type="SMART" id="SM00644">
    <property type="entry name" value="Ami_2"/>
    <property type="match status" value="1"/>
</dbReference>
<dbReference type="GO" id="GO:0008270">
    <property type="term" value="F:zinc ion binding"/>
    <property type="evidence" value="ECO:0007669"/>
    <property type="project" value="InterPro"/>
</dbReference>
<evidence type="ECO:0000256" key="2">
    <source>
        <dbReference type="ARBA" id="ARBA00011245"/>
    </source>
</evidence>
<organism evidence="12">
    <name type="scientific">Plutella xylostella</name>
    <name type="common">Diamondback moth</name>
    <name type="synonym">Plutella maculipennis</name>
    <dbReference type="NCBI Taxonomy" id="51655"/>
    <lineage>
        <taxon>Eukaryota</taxon>
        <taxon>Metazoa</taxon>
        <taxon>Ecdysozoa</taxon>
        <taxon>Arthropoda</taxon>
        <taxon>Hexapoda</taxon>
        <taxon>Insecta</taxon>
        <taxon>Pterygota</taxon>
        <taxon>Neoptera</taxon>
        <taxon>Endopterygota</taxon>
        <taxon>Lepidoptera</taxon>
        <taxon>Glossata</taxon>
        <taxon>Ditrysia</taxon>
        <taxon>Yponomeutoidea</taxon>
        <taxon>Plutellidae</taxon>
        <taxon>Plutella</taxon>
    </lineage>
</organism>
<dbReference type="InterPro" id="IPR006619">
    <property type="entry name" value="PGRP_domain_met/bac"/>
</dbReference>
<dbReference type="SUPFAM" id="SSF55846">
    <property type="entry name" value="N-acetylmuramoyl-L-alanine amidase-like"/>
    <property type="match status" value="1"/>
</dbReference>
<dbReference type="GO" id="GO:0042834">
    <property type="term" value="F:peptidoglycan binding"/>
    <property type="evidence" value="ECO:0007669"/>
    <property type="project" value="InterPro"/>
</dbReference>
<feature type="chain" id="PRO_5014334088" description="Peptidoglycan-recognition protein" evidence="9">
    <location>
        <begin position="22"/>
        <end position="195"/>
    </location>
</feature>
<accession>A0A2I6B3J1</accession>
<evidence type="ECO:0000259" key="11">
    <source>
        <dbReference type="SMART" id="SM00701"/>
    </source>
</evidence>
<proteinExistence type="evidence at transcript level"/>
<dbReference type="PANTHER" id="PTHR11022">
    <property type="entry name" value="PEPTIDOGLYCAN RECOGNITION PROTEIN"/>
    <property type="match status" value="1"/>
</dbReference>
<dbReference type="AlphaFoldDB" id="A0A2I6B3J1"/>
<evidence type="ECO:0000313" key="12">
    <source>
        <dbReference type="EMBL" id="AUI41055.1"/>
    </source>
</evidence>
<feature type="disulfide bond" evidence="8">
    <location>
        <begin position="23"/>
        <end position="145"/>
    </location>
</feature>
<dbReference type="Pfam" id="PF01510">
    <property type="entry name" value="Amidase_2"/>
    <property type="match status" value="1"/>
</dbReference>
<evidence type="ECO:0000256" key="7">
    <source>
        <dbReference type="PIRNR" id="PIRNR037945"/>
    </source>
</evidence>
<keyword evidence="4 9" id="KW-0732">Signal</keyword>
<reference evidence="12" key="1">
    <citation type="submission" date="2017-11" db="EMBL/GenBank/DDBJ databases">
        <authorList>
            <person name="Han C.G."/>
        </authorList>
    </citation>
    <scope>NUCLEOTIDE SEQUENCE</scope>
    <source>
        <tissue evidence="12">Whole body</tissue>
    </source>
</reference>
<dbReference type="FunFam" id="3.40.80.10:FF:000001">
    <property type="entry name" value="Peptidoglycan recognition protein 1"/>
    <property type="match status" value="1"/>
</dbReference>
<sequence length="195" mass="21459">MTLSFGVFLLISSVFCCCAHAGCGVVTRQQWDGLDPTQVEYLPRPLGLVVVQHTATPACDTDAACVELVQNIQTNHMDALKFWDIGPNFLIGGNGKVYEGPGWLHVGAHTYGYNRKSIGISFIGNFNAKTPTKAALDAAEALLKCGVREGHLSRSYAVVGHRQLIATESPGRKLYQIIRRWPNYLEDIDKIKNNK</sequence>
<keyword evidence="6 8" id="KW-1015">Disulfide bond</keyword>
<evidence type="ECO:0000256" key="1">
    <source>
        <dbReference type="ARBA" id="ARBA00007553"/>
    </source>
</evidence>
<feature type="domain" description="Peptidoglycan recognition protein family" evidence="11">
    <location>
        <begin position="23"/>
        <end position="165"/>
    </location>
</feature>
<comment type="subunit">
    <text evidence="2">Monomer.</text>
</comment>
<evidence type="ECO:0000259" key="10">
    <source>
        <dbReference type="SMART" id="SM00644"/>
    </source>
</evidence>
<dbReference type="GO" id="GO:0045087">
    <property type="term" value="P:innate immune response"/>
    <property type="evidence" value="ECO:0007669"/>
    <property type="project" value="UniProtKB-KW"/>
</dbReference>
<feature type="domain" description="N-acetylmuramoyl-L-alanine amidase" evidence="10">
    <location>
        <begin position="34"/>
        <end position="171"/>
    </location>
</feature>
<evidence type="ECO:0000256" key="3">
    <source>
        <dbReference type="ARBA" id="ARBA00022588"/>
    </source>
</evidence>
<dbReference type="InterPro" id="IPR015510">
    <property type="entry name" value="PGRP"/>
</dbReference>
<dbReference type="PANTHER" id="PTHR11022:SF74">
    <property type="entry name" value="PEPTIDOGLYCAN-RECOGNITION PROTEIN SA"/>
    <property type="match status" value="1"/>
</dbReference>
<protein>
    <recommendedName>
        <fullName evidence="7">Peptidoglycan-recognition protein</fullName>
    </recommendedName>
</protein>
<comment type="similarity">
    <text evidence="1 7">Belongs to the N-acetylmuramoyl-L-alanine amidase 2 family.</text>
</comment>
<evidence type="ECO:0000256" key="9">
    <source>
        <dbReference type="SAM" id="SignalP"/>
    </source>
</evidence>
<dbReference type="InterPro" id="IPR036505">
    <property type="entry name" value="Amidase/PGRP_sf"/>
</dbReference>
<dbReference type="CDD" id="cd06583">
    <property type="entry name" value="PGRP"/>
    <property type="match status" value="1"/>
</dbReference>
<dbReference type="GO" id="GO:0009253">
    <property type="term" value="P:peptidoglycan catabolic process"/>
    <property type="evidence" value="ECO:0007669"/>
    <property type="project" value="InterPro"/>
</dbReference>
<dbReference type="Gene3D" id="3.40.80.10">
    <property type="entry name" value="Peptidoglycan recognition protein-like"/>
    <property type="match status" value="1"/>
</dbReference>
<dbReference type="InterPro" id="IPR002502">
    <property type="entry name" value="Amidase_domain"/>
</dbReference>
<dbReference type="SMART" id="SM00701">
    <property type="entry name" value="PGRP"/>
    <property type="match status" value="1"/>
</dbReference>
<name>A0A2I6B3J1_PLUXY</name>
<feature type="disulfide bond" evidence="8">
    <location>
        <begin position="59"/>
        <end position="65"/>
    </location>
</feature>
<dbReference type="GO" id="GO:0008745">
    <property type="term" value="F:N-acetylmuramoyl-L-alanine amidase activity"/>
    <property type="evidence" value="ECO:0007669"/>
    <property type="project" value="InterPro"/>
</dbReference>
<evidence type="ECO:0000256" key="6">
    <source>
        <dbReference type="ARBA" id="ARBA00023157"/>
    </source>
</evidence>
<evidence type="ECO:0000256" key="8">
    <source>
        <dbReference type="PIRSR" id="PIRSR037945-1"/>
    </source>
</evidence>
<dbReference type="EMBL" id="MG570190">
    <property type="protein sequence ID" value="AUI41055.1"/>
    <property type="molecule type" value="mRNA"/>
</dbReference>
<dbReference type="InterPro" id="IPR017331">
    <property type="entry name" value="Peptidoglycan_recognition"/>
</dbReference>
<evidence type="ECO:0000256" key="5">
    <source>
        <dbReference type="ARBA" id="ARBA00022859"/>
    </source>
</evidence>
<dbReference type="PIRSF" id="PIRSF037945">
    <property type="entry name" value="PGRPs"/>
    <property type="match status" value="1"/>
</dbReference>